<comment type="similarity">
    <text evidence="1 7">Belongs to the pseudouridine synthase RsuA family.</text>
</comment>
<evidence type="ECO:0000256" key="3">
    <source>
        <dbReference type="ARBA" id="ARBA00023235"/>
    </source>
</evidence>
<dbReference type="Pfam" id="PF01479">
    <property type="entry name" value="S4"/>
    <property type="match status" value="1"/>
</dbReference>
<dbReference type="EMBL" id="CP034855">
    <property type="protein sequence ID" value="QCI25491.1"/>
    <property type="molecule type" value="Genomic_DNA"/>
</dbReference>
<dbReference type="InterPro" id="IPR036986">
    <property type="entry name" value="S4_RNA-bd_sf"/>
</dbReference>
<evidence type="ECO:0000313" key="10">
    <source>
        <dbReference type="Proteomes" id="UP000298585"/>
    </source>
</evidence>
<dbReference type="InterPro" id="IPR020094">
    <property type="entry name" value="TruA/RsuA/RluB/E/F_N"/>
</dbReference>
<evidence type="ECO:0000256" key="1">
    <source>
        <dbReference type="ARBA" id="ARBA00008348"/>
    </source>
</evidence>
<evidence type="ECO:0000256" key="7">
    <source>
        <dbReference type="RuleBase" id="RU003887"/>
    </source>
</evidence>
<dbReference type="SUPFAM" id="SSF55120">
    <property type="entry name" value="Pseudouridine synthase"/>
    <property type="match status" value="1"/>
</dbReference>
<dbReference type="InterPro" id="IPR050343">
    <property type="entry name" value="RsuA_PseudoU_synthase"/>
</dbReference>
<dbReference type="NCBIfam" id="TIGR00093">
    <property type="entry name" value="pseudouridine synthase"/>
    <property type="match status" value="1"/>
</dbReference>
<evidence type="ECO:0000256" key="4">
    <source>
        <dbReference type="ARBA" id="ARBA00036944"/>
    </source>
</evidence>
<evidence type="ECO:0000256" key="5">
    <source>
        <dbReference type="ARBA" id="ARBA00037383"/>
    </source>
</evidence>
<dbReference type="GO" id="GO:0160139">
    <property type="term" value="F:23S rRNA pseudouridine(2605) synthase activity"/>
    <property type="evidence" value="ECO:0007669"/>
    <property type="project" value="UniProtKB-EC"/>
</dbReference>
<dbReference type="PANTHER" id="PTHR47683:SF3">
    <property type="entry name" value="RIBOSOMAL LARGE SUBUNIT PSEUDOURIDINE SYNTHASE B"/>
    <property type="match status" value="1"/>
</dbReference>
<dbReference type="Gene3D" id="3.30.70.1560">
    <property type="entry name" value="Alpha-L RNA-binding motif"/>
    <property type="match status" value="1"/>
</dbReference>
<dbReference type="EC" id="5.4.99.-" evidence="7"/>
<evidence type="ECO:0000313" key="9">
    <source>
        <dbReference type="EMBL" id="QCI25491.1"/>
    </source>
</evidence>
<dbReference type="Gene3D" id="3.10.290.10">
    <property type="entry name" value="RNA-binding S4 domain"/>
    <property type="match status" value="1"/>
</dbReference>
<keyword evidence="3 7" id="KW-0413">Isomerase</keyword>
<dbReference type="GO" id="GO:0003723">
    <property type="term" value="F:RNA binding"/>
    <property type="evidence" value="ECO:0007669"/>
    <property type="project" value="UniProtKB-KW"/>
</dbReference>
<reference evidence="9 10" key="2">
    <citation type="submission" date="2019-05" db="EMBL/GenBank/DDBJ databases">
        <title>Genome evolution of the obligate endosymbiont Buchnera aphidicola.</title>
        <authorList>
            <person name="Moran N.A."/>
        </authorList>
    </citation>
    <scope>NUCLEOTIDE SEQUENCE [LARGE SCALE GENOMIC DNA]</scope>
    <source>
        <strain evidence="9 10">Sav</strain>
    </source>
</reference>
<gene>
    <name evidence="9" type="ORF">D9V77_01410</name>
</gene>
<dbReference type="InterPro" id="IPR018496">
    <property type="entry name" value="PsdUridine_synth_RsuA/RluB_CS"/>
</dbReference>
<dbReference type="Pfam" id="PF00849">
    <property type="entry name" value="PseudoU_synth_2"/>
    <property type="match status" value="1"/>
</dbReference>
<dbReference type="RefSeq" id="WP_158338360.1">
    <property type="nucleotide sequence ID" value="NZ_CP034855.1"/>
</dbReference>
<name>A0A4D6YGI3_9GAMM</name>
<dbReference type="InterPro" id="IPR000748">
    <property type="entry name" value="PsdUridine_synth_RsuA/RluB/E/F"/>
</dbReference>
<dbReference type="PROSITE" id="PS01149">
    <property type="entry name" value="PSI_RSU"/>
    <property type="match status" value="1"/>
</dbReference>
<dbReference type="Proteomes" id="UP000298585">
    <property type="component" value="Chromosome"/>
</dbReference>
<feature type="domain" description="RNA-binding S4" evidence="8">
    <location>
        <begin position="3"/>
        <end position="95"/>
    </location>
</feature>
<comment type="function">
    <text evidence="5">Responsible for synthesis of pseudouridine from uracil-2605 in 23S ribosomal RNA.</text>
</comment>
<dbReference type="PANTHER" id="PTHR47683">
    <property type="entry name" value="PSEUDOURIDINE SYNTHASE FAMILY PROTEIN-RELATED"/>
    <property type="match status" value="1"/>
</dbReference>
<dbReference type="GO" id="GO:0000455">
    <property type="term" value="P:enzyme-directed rRNA pseudouridine synthesis"/>
    <property type="evidence" value="ECO:0007669"/>
    <property type="project" value="UniProtKB-ARBA"/>
</dbReference>
<dbReference type="PROSITE" id="PS50889">
    <property type="entry name" value="S4"/>
    <property type="match status" value="1"/>
</dbReference>
<protein>
    <recommendedName>
        <fullName evidence="7">Pseudouridine synthase</fullName>
        <ecNumber evidence="7">5.4.99.-</ecNumber>
    </recommendedName>
</protein>
<dbReference type="FunFam" id="3.10.290.10:FF:000003">
    <property type="entry name" value="Pseudouridine synthase"/>
    <property type="match status" value="1"/>
</dbReference>
<dbReference type="InterPro" id="IPR020103">
    <property type="entry name" value="PsdUridine_synth_cat_dom_sf"/>
</dbReference>
<dbReference type="SUPFAM" id="SSF55174">
    <property type="entry name" value="Alpha-L RNA-binding motif"/>
    <property type="match status" value="1"/>
</dbReference>
<comment type="catalytic activity">
    <reaction evidence="4">
        <text>uridine(2605) in 23S rRNA = pseudouridine(2605) in 23S rRNA</text>
        <dbReference type="Rhea" id="RHEA:42520"/>
        <dbReference type="Rhea" id="RHEA-COMP:10095"/>
        <dbReference type="Rhea" id="RHEA-COMP:10096"/>
        <dbReference type="ChEBI" id="CHEBI:65314"/>
        <dbReference type="ChEBI" id="CHEBI:65315"/>
        <dbReference type="EC" id="5.4.99.22"/>
    </reaction>
</comment>
<keyword evidence="2 6" id="KW-0694">RNA-binding</keyword>
<dbReference type="Gene3D" id="3.30.70.580">
    <property type="entry name" value="Pseudouridine synthase I, catalytic domain, N-terminal subdomain"/>
    <property type="match status" value="1"/>
</dbReference>
<dbReference type="CDD" id="cd02556">
    <property type="entry name" value="PseudoU_synth_RluB"/>
    <property type="match status" value="1"/>
</dbReference>
<proteinExistence type="inferred from homology"/>
<evidence type="ECO:0000256" key="2">
    <source>
        <dbReference type="ARBA" id="ARBA00022884"/>
    </source>
</evidence>
<dbReference type="SMART" id="SM00363">
    <property type="entry name" value="S4"/>
    <property type="match status" value="1"/>
</dbReference>
<sequence length="251" mass="29461">MSEKIQKILSHYGYGSRRIIEEMIKLGNISVNGKKAEVGQRLDNKNPGEIKIKGAIIPIQKTQFKTKIIIYNKPEGEICTRNDDKKRPTVFDKLPFLKIHRWISIGRLDLNTRGLLLFTNNGYLANQLMHPRNKVEREYYIRVFGDINKNTMNILKNGVKIKDGYVSFKSIQPMHNQELSKKNKWFKGVLCEGKYREIRSMWKTVQCQVNRLIRIRYGNIMLPKNLKLGHWTELNSILVDNLLNTVYFEKH</sequence>
<evidence type="ECO:0000256" key="6">
    <source>
        <dbReference type="PROSITE-ProRule" id="PRU00182"/>
    </source>
</evidence>
<accession>A0A4D6YGI3</accession>
<dbReference type="InterPro" id="IPR006145">
    <property type="entry name" value="PsdUridine_synth_RsuA/RluA"/>
</dbReference>
<dbReference type="InterPro" id="IPR002942">
    <property type="entry name" value="S4_RNA-bd"/>
</dbReference>
<reference evidence="9 10" key="1">
    <citation type="submission" date="2018-12" db="EMBL/GenBank/DDBJ databases">
        <authorList>
            <person name="Chong R.A."/>
        </authorList>
    </citation>
    <scope>NUCLEOTIDE SEQUENCE [LARGE SCALE GENOMIC DNA]</scope>
    <source>
        <strain evidence="9 10">Sav</strain>
    </source>
</reference>
<dbReference type="InterPro" id="IPR042092">
    <property type="entry name" value="PsdUridine_s_RsuA/RluB/E/F_cat"/>
</dbReference>
<dbReference type="CDD" id="cd00165">
    <property type="entry name" value="S4"/>
    <property type="match status" value="1"/>
</dbReference>
<evidence type="ECO:0000259" key="8">
    <source>
        <dbReference type="SMART" id="SM00363"/>
    </source>
</evidence>
<dbReference type="OrthoDB" id="9807213at2"/>
<dbReference type="AlphaFoldDB" id="A0A4D6YGI3"/>
<organism evidence="9 10">
    <name type="scientific">Buchnera aphidicola</name>
    <name type="common">Sitobion avenae</name>
    <dbReference type="NCBI Taxonomy" id="571428"/>
    <lineage>
        <taxon>Bacteria</taxon>
        <taxon>Pseudomonadati</taxon>
        <taxon>Pseudomonadota</taxon>
        <taxon>Gammaproteobacteria</taxon>
        <taxon>Enterobacterales</taxon>
        <taxon>Erwiniaceae</taxon>
        <taxon>Buchnera</taxon>
    </lineage>
</organism>